<comment type="caution">
    <text evidence="2">The sequence shown here is derived from an EMBL/GenBank/DDBJ whole genome shotgun (WGS) entry which is preliminary data.</text>
</comment>
<evidence type="ECO:0000313" key="3">
    <source>
        <dbReference type="Proteomes" id="UP000190906"/>
    </source>
</evidence>
<feature type="domain" description="Replication-associated protein ORF2/G2P" evidence="1">
    <location>
        <begin position="81"/>
        <end position="164"/>
    </location>
</feature>
<protein>
    <submittedName>
        <fullName evidence="2">RNA replicase</fullName>
    </submittedName>
</protein>
<gene>
    <name evidence="2" type="ORF">BW897_12665</name>
</gene>
<dbReference type="AlphaFoldDB" id="A0A1S9TS42"/>
<sequence length="251" mass="30070">MSGYNCKFVDLGGFVKVIEYERQVRTGRNKNYNKALKKQNKLNLMSVRKEKENKVRELKNKEIDDFHHLVYLNFKNYRDQLITLTYKKDVTVGKASKDFERWIKRMRLKFGDFKYLAVRSFQKRGTIHYHVLVNIPRIPLETLRNKEFEDVWGHGGVNITRLYDINVVYSQSKLSQYLVDNMQEFKKDERGYGKRAYLCSKNLKMPTVRTGNYDEFMKYLKYLNLEEVDKKGYKNEYLGDVKVIIYKKKSS</sequence>
<name>A0A1S9TS42_BACCE</name>
<reference evidence="2 3" key="1">
    <citation type="submission" date="2017-01" db="EMBL/GenBank/DDBJ databases">
        <title>Bacillus cereus isolates.</title>
        <authorList>
            <person name="Beno S.M."/>
        </authorList>
    </citation>
    <scope>NUCLEOTIDE SEQUENCE [LARGE SCALE GENOMIC DNA]</scope>
    <source>
        <strain evidence="2 3">FSL H8-0485</strain>
    </source>
</reference>
<organism evidence="2 3">
    <name type="scientific">Bacillus cereus</name>
    <dbReference type="NCBI Taxonomy" id="1396"/>
    <lineage>
        <taxon>Bacteria</taxon>
        <taxon>Bacillati</taxon>
        <taxon>Bacillota</taxon>
        <taxon>Bacilli</taxon>
        <taxon>Bacillales</taxon>
        <taxon>Bacillaceae</taxon>
        <taxon>Bacillus</taxon>
        <taxon>Bacillus cereus group</taxon>
    </lineage>
</organism>
<dbReference type="EMBL" id="MUAJ01000008">
    <property type="protein sequence ID" value="OOR12549.1"/>
    <property type="molecule type" value="Genomic_DNA"/>
</dbReference>
<dbReference type="Pfam" id="PF23343">
    <property type="entry name" value="REP_ORF2-G2P"/>
    <property type="match status" value="1"/>
</dbReference>
<dbReference type="RefSeq" id="WP_078204741.1">
    <property type="nucleotide sequence ID" value="NZ_MUAJ01000008.1"/>
</dbReference>
<evidence type="ECO:0000313" key="2">
    <source>
        <dbReference type="EMBL" id="OOR12549.1"/>
    </source>
</evidence>
<evidence type="ECO:0000259" key="1">
    <source>
        <dbReference type="Pfam" id="PF23343"/>
    </source>
</evidence>
<accession>A0A1S9TS42</accession>
<dbReference type="Proteomes" id="UP000190906">
    <property type="component" value="Unassembled WGS sequence"/>
</dbReference>
<dbReference type="InterPro" id="IPR056906">
    <property type="entry name" value="ORF2/G2P_dom"/>
</dbReference>
<proteinExistence type="predicted"/>